<dbReference type="AlphaFoldDB" id="A0A1M6MBT5"/>
<dbReference type="InterPro" id="IPR007353">
    <property type="entry name" value="DUF421"/>
</dbReference>
<sequence length="239" mass="27624">MKVIIEIILQTLLAFFAILFITRILGRQQLAQLTMFEYINGITFGSIAATLATDMNQRTWHHLIGLILFGMLTYLMSYICLKSRKAAKVIEGEPVIVIQDGRILEKNLMRFRYTVDELMYLLRAKDVFDINIVKYGILETPGDLSVVKIAQEENVKISDLHIKGKQGDIPTEVIVTGNIIYENLSKRNVTVKWLISQLKMMGVKDIKDVFYATIDKDKRIYIDKIEDHFKFQNEITEEQ</sequence>
<gene>
    <name evidence="10" type="ORF">SAMN02744037_00899</name>
</gene>
<feature type="domain" description="YetF C-terminal" evidence="8">
    <location>
        <begin position="82"/>
        <end position="214"/>
    </location>
</feature>
<dbReference type="EMBL" id="FRAE01000014">
    <property type="protein sequence ID" value="SHJ80931.1"/>
    <property type="molecule type" value="Genomic_DNA"/>
</dbReference>
<proteinExistence type="inferred from homology"/>
<dbReference type="GO" id="GO:0005886">
    <property type="term" value="C:plasma membrane"/>
    <property type="evidence" value="ECO:0007669"/>
    <property type="project" value="UniProtKB-SubCell"/>
</dbReference>
<evidence type="ECO:0000313" key="11">
    <source>
        <dbReference type="Proteomes" id="UP000242497"/>
    </source>
</evidence>
<dbReference type="InterPro" id="IPR048454">
    <property type="entry name" value="YetF_N"/>
</dbReference>
<dbReference type="InterPro" id="IPR023090">
    <property type="entry name" value="UPF0702_alpha/beta_dom_sf"/>
</dbReference>
<comment type="similarity">
    <text evidence="2">Belongs to the UPF0702 family.</text>
</comment>
<organism evidence="10 11">
    <name type="scientific">Tepidibacter formicigenes DSM 15518</name>
    <dbReference type="NCBI Taxonomy" id="1123349"/>
    <lineage>
        <taxon>Bacteria</taxon>
        <taxon>Bacillati</taxon>
        <taxon>Bacillota</taxon>
        <taxon>Clostridia</taxon>
        <taxon>Peptostreptococcales</taxon>
        <taxon>Peptostreptococcaceae</taxon>
        <taxon>Tepidibacter</taxon>
    </lineage>
</organism>
<keyword evidence="5 7" id="KW-1133">Transmembrane helix</keyword>
<dbReference type="Pfam" id="PF04239">
    <property type="entry name" value="DUF421"/>
    <property type="match status" value="1"/>
</dbReference>
<dbReference type="STRING" id="1123349.SAMN02744037_00899"/>
<evidence type="ECO:0000256" key="3">
    <source>
        <dbReference type="ARBA" id="ARBA00022475"/>
    </source>
</evidence>
<dbReference type="Gene3D" id="3.30.240.20">
    <property type="entry name" value="bsu07140 like domains"/>
    <property type="match status" value="2"/>
</dbReference>
<comment type="subcellular location">
    <subcellularLocation>
        <location evidence="1">Cell membrane</location>
        <topology evidence="1">Multi-pass membrane protein</topology>
    </subcellularLocation>
</comment>
<accession>A0A1M6MBT5</accession>
<feature type="transmembrane region" description="Helical" evidence="7">
    <location>
        <begin position="60"/>
        <end position="81"/>
    </location>
</feature>
<dbReference type="Pfam" id="PF20730">
    <property type="entry name" value="YetF_N"/>
    <property type="match status" value="1"/>
</dbReference>
<evidence type="ECO:0000259" key="9">
    <source>
        <dbReference type="Pfam" id="PF20730"/>
    </source>
</evidence>
<dbReference type="Proteomes" id="UP000242497">
    <property type="component" value="Unassembled WGS sequence"/>
</dbReference>
<feature type="domain" description="YetF-like N-terminal transmembrane" evidence="9">
    <location>
        <begin position="5"/>
        <end position="79"/>
    </location>
</feature>
<evidence type="ECO:0000313" key="10">
    <source>
        <dbReference type="EMBL" id="SHJ80931.1"/>
    </source>
</evidence>
<keyword evidence="6 7" id="KW-0472">Membrane</keyword>
<feature type="transmembrane region" description="Helical" evidence="7">
    <location>
        <begin position="7"/>
        <end position="26"/>
    </location>
</feature>
<evidence type="ECO:0000256" key="6">
    <source>
        <dbReference type="ARBA" id="ARBA00023136"/>
    </source>
</evidence>
<evidence type="ECO:0000256" key="2">
    <source>
        <dbReference type="ARBA" id="ARBA00006448"/>
    </source>
</evidence>
<keyword evidence="4 7" id="KW-0812">Transmembrane</keyword>
<name>A0A1M6MBT5_9FIRM</name>
<evidence type="ECO:0000256" key="7">
    <source>
        <dbReference type="SAM" id="Phobius"/>
    </source>
</evidence>
<evidence type="ECO:0000256" key="4">
    <source>
        <dbReference type="ARBA" id="ARBA00022692"/>
    </source>
</evidence>
<dbReference type="PANTHER" id="PTHR34582">
    <property type="entry name" value="UPF0702 TRANSMEMBRANE PROTEIN YCAP"/>
    <property type="match status" value="1"/>
</dbReference>
<protein>
    <submittedName>
        <fullName evidence="10">Uncharacterized membrane protein YcaP, DUF421 family</fullName>
    </submittedName>
</protein>
<keyword evidence="11" id="KW-1185">Reference proteome</keyword>
<reference evidence="11" key="1">
    <citation type="submission" date="2016-11" db="EMBL/GenBank/DDBJ databases">
        <authorList>
            <person name="Varghese N."/>
            <person name="Submissions S."/>
        </authorList>
    </citation>
    <scope>NUCLEOTIDE SEQUENCE [LARGE SCALE GENOMIC DNA]</scope>
    <source>
        <strain evidence="11">DSM 15518</strain>
    </source>
</reference>
<evidence type="ECO:0000259" key="8">
    <source>
        <dbReference type="Pfam" id="PF04239"/>
    </source>
</evidence>
<dbReference type="OrthoDB" id="1682423at2"/>
<dbReference type="PANTHER" id="PTHR34582:SF7">
    <property type="entry name" value="UPF0702 TRANSMEMBRANE PROTEIN YDFS"/>
    <property type="match status" value="1"/>
</dbReference>
<keyword evidence="3" id="KW-1003">Cell membrane</keyword>
<evidence type="ECO:0000256" key="5">
    <source>
        <dbReference type="ARBA" id="ARBA00022989"/>
    </source>
</evidence>
<evidence type="ECO:0000256" key="1">
    <source>
        <dbReference type="ARBA" id="ARBA00004651"/>
    </source>
</evidence>
<dbReference type="RefSeq" id="WP_072887665.1">
    <property type="nucleotide sequence ID" value="NZ_FRAE01000014.1"/>
</dbReference>